<keyword evidence="2" id="KW-1185">Reference proteome</keyword>
<feature type="non-terminal residue" evidence="1">
    <location>
        <position position="1"/>
    </location>
</feature>
<evidence type="ECO:0000313" key="2">
    <source>
        <dbReference type="Proteomes" id="UP001175227"/>
    </source>
</evidence>
<organism evidence="1 2">
    <name type="scientific">Armillaria novae-zelandiae</name>
    <dbReference type="NCBI Taxonomy" id="153914"/>
    <lineage>
        <taxon>Eukaryota</taxon>
        <taxon>Fungi</taxon>
        <taxon>Dikarya</taxon>
        <taxon>Basidiomycota</taxon>
        <taxon>Agaricomycotina</taxon>
        <taxon>Agaricomycetes</taxon>
        <taxon>Agaricomycetidae</taxon>
        <taxon>Agaricales</taxon>
        <taxon>Marasmiineae</taxon>
        <taxon>Physalacriaceae</taxon>
        <taxon>Armillaria</taxon>
    </lineage>
</organism>
<gene>
    <name evidence="1" type="ORF">IW261DRAFT_1343382</name>
</gene>
<reference evidence="1" key="1">
    <citation type="submission" date="2023-06" db="EMBL/GenBank/DDBJ databases">
        <authorList>
            <consortium name="Lawrence Berkeley National Laboratory"/>
            <person name="Ahrendt S."/>
            <person name="Sahu N."/>
            <person name="Indic B."/>
            <person name="Wong-Bajracharya J."/>
            <person name="Merenyi Z."/>
            <person name="Ke H.-M."/>
            <person name="Monk M."/>
            <person name="Kocsube S."/>
            <person name="Drula E."/>
            <person name="Lipzen A."/>
            <person name="Balint B."/>
            <person name="Henrissat B."/>
            <person name="Andreopoulos B."/>
            <person name="Martin F.M."/>
            <person name="Harder C.B."/>
            <person name="Rigling D."/>
            <person name="Ford K.L."/>
            <person name="Foster G.D."/>
            <person name="Pangilinan J."/>
            <person name="Papanicolaou A."/>
            <person name="Barry K."/>
            <person name="LaButti K."/>
            <person name="Viragh M."/>
            <person name="Koriabine M."/>
            <person name="Yan M."/>
            <person name="Riley R."/>
            <person name="Champramary S."/>
            <person name="Plett K.L."/>
            <person name="Tsai I.J."/>
            <person name="Slot J."/>
            <person name="Sipos G."/>
            <person name="Plett J."/>
            <person name="Nagy L.G."/>
            <person name="Grigoriev I.V."/>
        </authorList>
    </citation>
    <scope>NUCLEOTIDE SEQUENCE</scope>
    <source>
        <strain evidence="1">ICMP 16352</strain>
    </source>
</reference>
<dbReference type="AlphaFoldDB" id="A0AA39NVI8"/>
<accession>A0AA39NVI8</accession>
<dbReference type="Proteomes" id="UP001175227">
    <property type="component" value="Unassembled WGS sequence"/>
</dbReference>
<protein>
    <submittedName>
        <fullName evidence="1">Uncharacterized protein</fullName>
    </submittedName>
</protein>
<proteinExistence type="predicted"/>
<dbReference type="EMBL" id="JAUEPR010000039">
    <property type="protein sequence ID" value="KAK0472660.1"/>
    <property type="molecule type" value="Genomic_DNA"/>
</dbReference>
<comment type="caution">
    <text evidence="1">The sequence shown here is derived from an EMBL/GenBank/DDBJ whole genome shotgun (WGS) entry which is preliminary data.</text>
</comment>
<evidence type="ECO:0000313" key="1">
    <source>
        <dbReference type="EMBL" id="KAK0472660.1"/>
    </source>
</evidence>
<sequence>RLISFEGRLGAITSRPSSLSTWLQSRHYNVYPQVPASFSSEFLAWWNMLQPEWRQSETGPLPAANYSRSLRKTLWKGGQNGLLTMLIGLMWWGQGTLSPEERSLWNATVADIHACIQTLVPSLSQTG</sequence>
<name>A0AA39NVI8_9AGAR</name>